<evidence type="ECO:0000313" key="4">
    <source>
        <dbReference type="Proteomes" id="UP001176940"/>
    </source>
</evidence>
<dbReference type="PANTHER" id="PTHR33332">
    <property type="entry name" value="REVERSE TRANSCRIPTASE DOMAIN-CONTAINING PROTEIN"/>
    <property type="match status" value="1"/>
</dbReference>
<comment type="caution">
    <text evidence="3">The sequence shown here is derived from an EMBL/GenBank/DDBJ whole genome shotgun (WGS) entry which is preliminary data.</text>
</comment>
<proteinExistence type="predicted"/>
<dbReference type="Gene3D" id="3.40.50.12690">
    <property type="match status" value="1"/>
</dbReference>
<feature type="domain" description="C2H2-type" evidence="2">
    <location>
        <begin position="423"/>
        <end position="446"/>
    </location>
</feature>
<dbReference type="EMBL" id="CAUEEQ010013023">
    <property type="protein sequence ID" value="CAJ0936924.1"/>
    <property type="molecule type" value="Genomic_DNA"/>
</dbReference>
<dbReference type="InterPro" id="IPR036236">
    <property type="entry name" value="Znf_C2H2_sf"/>
</dbReference>
<keyword evidence="4" id="KW-1185">Reference proteome</keyword>
<gene>
    <name evidence="3" type="ORF">RIMI_LOCUS7019798</name>
</gene>
<dbReference type="SUPFAM" id="SSF57667">
    <property type="entry name" value="beta-beta-alpha zinc fingers"/>
    <property type="match status" value="1"/>
</dbReference>
<feature type="compositionally biased region" description="Polar residues" evidence="1">
    <location>
        <begin position="585"/>
        <end position="677"/>
    </location>
</feature>
<reference evidence="3" key="1">
    <citation type="submission" date="2023-07" db="EMBL/GenBank/DDBJ databases">
        <authorList>
            <person name="Stuckert A."/>
        </authorList>
    </citation>
    <scope>NUCLEOTIDE SEQUENCE</scope>
</reference>
<dbReference type="Pfam" id="PF12874">
    <property type="entry name" value="zf-met"/>
    <property type="match status" value="1"/>
</dbReference>
<organism evidence="3 4">
    <name type="scientific">Ranitomeya imitator</name>
    <name type="common">mimic poison frog</name>
    <dbReference type="NCBI Taxonomy" id="111125"/>
    <lineage>
        <taxon>Eukaryota</taxon>
        <taxon>Metazoa</taxon>
        <taxon>Chordata</taxon>
        <taxon>Craniata</taxon>
        <taxon>Vertebrata</taxon>
        <taxon>Euteleostomi</taxon>
        <taxon>Amphibia</taxon>
        <taxon>Batrachia</taxon>
        <taxon>Anura</taxon>
        <taxon>Neobatrachia</taxon>
        <taxon>Hyloidea</taxon>
        <taxon>Dendrobatidae</taxon>
        <taxon>Dendrobatinae</taxon>
        <taxon>Ranitomeya</taxon>
    </lineage>
</organism>
<evidence type="ECO:0000313" key="3">
    <source>
        <dbReference type="EMBL" id="CAJ0936924.1"/>
    </source>
</evidence>
<sequence>MEELPGGSGLSQNVARAPRSTGDSPTAQEPPADPSSQPAAKEPPADPSSQPAAKEPPADPSSQAAAQEPPCSTGAPCRPPHPSLQQCSTPASGNEPGTLIHHNDNPWQTSSRQSHASNMEKSPTTQLKNRYQIFVEDEDGTPKNEAIPASKKEKGTQQQVTAKSTAKKQRRVVVVGDSLLRGTEAAICRPDITAREVCCLPGAMIKDVTDRIPKLFSSKDVHPFLLIHVGTNDTARKDLPTICKDFEELGKKVKELDAQDWRIANVVPIFKKGSKSEPGNYRPHGFMRNRSCQTNLISFYEEVSYRLDHGESLDVVYLDFSKAFDTVPHKSRYRNVMAEKEELKPGAYVCDICKVTCSSPLPFFEHMTGQKHRAAAARVSHESVPQLHRFQYVIDTFMKAEPLVGLEYVEELQGKGLQGNNRYRCVLCGFQGQRTSLLLHITGLQHITGYVGKHHPQLLPQGAKATKKDTQLVAATICQTYGRKTVKEIREGAEPTKQCFIPRVLTPAKATKQAAAKICQDHGKKTITEDAEPTPERLAKQCLIPQLLPQAVKPTPKAMQLAAAIICQDYGKKSITESRKDAEPTHTSNITPSMQSHASNIIPRQTPSTQSHASNTTPRQTPGTQSHESNRTPRQTPSTQSHASNRTPRQTPSTPSHASNITPRRSPSTQSHASNIILTPERLAKHSSDPQSTRKPGNGDQLLAGFKGNAEFLDYLQKFQIRSDEDAKIIRVISENCWQALLRYGQEQGEEPWEEELPQGEDLRGQELKGEEPQGKASEDLPAPANRTDKGFSVGNHGKVVPASAAQTDATQLFFNSIKNMEEAEVRDILQKIAATNPAFRGINVPNVIQYLRATGRLKTS</sequence>
<feature type="compositionally biased region" description="Polar residues" evidence="1">
    <location>
        <begin position="83"/>
        <end position="92"/>
    </location>
</feature>
<evidence type="ECO:0000256" key="1">
    <source>
        <dbReference type="SAM" id="MobiDB-lite"/>
    </source>
</evidence>
<evidence type="ECO:0000259" key="2">
    <source>
        <dbReference type="SMART" id="SM00355"/>
    </source>
</evidence>
<feature type="compositionally biased region" description="Polar residues" evidence="1">
    <location>
        <begin position="105"/>
        <end position="129"/>
    </location>
</feature>
<dbReference type="SMART" id="SM00355">
    <property type="entry name" value="ZnF_C2H2"/>
    <property type="match status" value="2"/>
</dbReference>
<feature type="compositionally biased region" description="Basic and acidic residues" evidence="1">
    <location>
        <begin position="766"/>
        <end position="779"/>
    </location>
</feature>
<dbReference type="SUPFAM" id="SSF52266">
    <property type="entry name" value="SGNH hydrolase"/>
    <property type="match status" value="1"/>
</dbReference>
<feature type="region of interest" description="Disordered" evidence="1">
    <location>
        <begin position="576"/>
        <end position="703"/>
    </location>
</feature>
<dbReference type="Gene3D" id="3.30.160.60">
    <property type="entry name" value="Classic Zinc Finger"/>
    <property type="match status" value="1"/>
</dbReference>
<feature type="compositionally biased region" description="Low complexity" evidence="1">
    <location>
        <begin position="60"/>
        <end position="70"/>
    </location>
</feature>
<feature type="domain" description="C2H2-type" evidence="2">
    <location>
        <begin position="348"/>
        <end position="372"/>
    </location>
</feature>
<protein>
    <recommendedName>
        <fullName evidence="2">C2H2-type domain-containing protein</fullName>
    </recommendedName>
</protein>
<dbReference type="InterPro" id="IPR013087">
    <property type="entry name" value="Znf_C2H2_type"/>
</dbReference>
<feature type="region of interest" description="Disordered" evidence="1">
    <location>
        <begin position="766"/>
        <end position="788"/>
    </location>
</feature>
<name>A0ABN9LA27_9NEOB</name>
<accession>A0ABN9LA27</accession>
<dbReference type="Proteomes" id="UP001176940">
    <property type="component" value="Unassembled WGS sequence"/>
</dbReference>
<feature type="region of interest" description="Disordered" evidence="1">
    <location>
        <begin position="1"/>
        <end position="165"/>
    </location>
</feature>